<evidence type="ECO:0000256" key="3">
    <source>
        <dbReference type="ARBA" id="ARBA00022801"/>
    </source>
</evidence>
<protein>
    <submittedName>
        <fullName evidence="5">Caudovirus prohead protease</fullName>
    </submittedName>
</protein>
<dbReference type="EMBL" id="SJPG01000001">
    <property type="protein sequence ID" value="TWT64246.1"/>
    <property type="molecule type" value="Genomic_DNA"/>
</dbReference>
<feature type="domain" description="Prohead serine protease" evidence="4">
    <location>
        <begin position="24"/>
        <end position="162"/>
    </location>
</feature>
<keyword evidence="3" id="KW-0378">Hydrolase</keyword>
<keyword evidence="1" id="KW-1188">Viral release from host cell</keyword>
<organism evidence="5 6">
    <name type="scientific">Rubinisphaera italica</name>
    <dbReference type="NCBI Taxonomy" id="2527969"/>
    <lineage>
        <taxon>Bacteria</taxon>
        <taxon>Pseudomonadati</taxon>
        <taxon>Planctomycetota</taxon>
        <taxon>Planctomycetia</taxon>
        <taxon>Planctomycetales</taxon>
        <taxon>Planctomycetaceae</taxon>
        <taxon>Rubinisphaera</taxon>
    </lineage>
</organism>
<dbReference type="GO" id="GO:0008233">
    <property type="term" value="F:peptidase activity"/>
    <property type="evidence" value="ECO:0007669"/>
    <property type="project" value="UniProtKB-KW"/>
</dbReference>
<evidence type="ECO:0000313" key="5">
    <source>
        <dbReference type="EMBL" id="TWT64246.1"/>
    </source>
</evidence>
<dbReference type="AlphaFoldDB" id="A0A5C5XM16"/>
<dbReference type="OrthoDB" id="272868at2"/>
<dbReference type="InterPro" id="IPR006433">
    <property type="entry name" value="Prohead_protease"/>
</dbReference>
<reference evidence="5 6" key="1">
    <citation type="submission" date="2019-02" db="EMBL/GenBank/DDBJ databases">
        <title>Deep-cultivation of Planctomycetes and their phenomic and genomic characterization uncovers novel biology.</title>
        <authorList>
            <person name="Wiegand S."/>
            <person name="Jogler M."/>
            <person name="Boedeker C."/>
            <person name="Pinto D."/>
            <person name="Vollmers J."/>
            <person name="Rivas-Marin E."/>
            <person name="Kohn T."/>
            <person name="Peeters S.H."/>
            <person name="Heuer A."/>
            <person name="Rast P."/>
            <person name="Oberbeckmann S."/>
            <person name="Bunk B."/>
            <person name="Jeske O."/>
            <person name="Meyerdierks A."/>
            <person name="Storesund J.E."/>
            <person name="Kallscheuer N."/>
            <person name="Luecker S."/>
            <person name="Lage O.M."/>
            <person name="Pohl T."/>
            <person name="Merkel B.J."/>
            <person name="Hornburger P."/>
            <person name="Mueller R.-W."/>
            <person name="Bruemmer F."/>
            <person name="Labrenz M."/>
            <person name="Spormann A.M."/>
            <person name="Op Den Camp H."/>
            <person name="Overmann J."/>
            <person name="Amann R."/>
            <person name="Jetten M.S.M."/>
            <person name="Mascher T."/>
            <person name="Medema M.H."/>
            <person name="Devos D.P."/>
            <person name="Kaster A.-K."/>
            <person name="Ovreas L."/>
            <person name="Rohde M."/>
            <person name="Galperin M.Y."/>
            <person name="Jogler C."/>
        </authorList>
    </citation>
    <scope>NUCLEOTIDE SEQUENCE [LARGE SCALE GENOMIC DNA]</scope>
    <source>
        <strain evidence="5 6">Pan54</strain>
    </source>
</reference>
<evidence type="ECO:0000313" key="6">
    <source>
        <dbReference type="Proteomes" id="UP000316095"/>
    </source>
</evidence>
<gene>
    <name evidence="5" type="ORF">Pan54_50070</name>
</gene>
<dbReference type="InterPro" id="IPR054613">
    <property type="entry name" value="Peptidase_S78_dom"/>
</dbReference>
<dbReference type="GO" id="GO:0006508">
    <property type="term" value="P:proteolysis"/>
    <property type="evidence" value="ECO:0007669"/>
    <property type="project" value="UniProtKB-KW"/>
</dbReference>
<name>A0A5C5XM16_9PLAN</name>
<proteinExistence type="predicted"/>
<dbReference type="Proteomes" id="UP000316095">
    <property type="component" value="Unassembled WGS sequence"/>
</dbReference>
<sequence length="216" mass="24501">MDKQLEQRFIEAEVRLFEEENKPKIRGQIPFDSLSVNLGGFKERIRKGAFKRSLVEGRDIRALFNHSTDKPLARTSTGTLLLTETDNGLDIEITPNNASWSKDVQETIRSGDLNGFSFGFFVTEDEWDNEGGQVVRELIDLDLVEVSPVFQPAYKASEIAVRIAPDAIEAAKRYADQDAVEANLDAIEERKPEPNNSYEIELKRKQLDLLKLKLSM</sequence>
<evidence type="ECO:0000259" key="4">
    <source>
        <dbReference type="Pfam" id="PF04586"/>
    </source>
</evidence>
<evidence type="ECO:0000256" key="1">
    <source>
        <dbReference type="ARBA" id="ARBA00022612"/>
    </source>
</evidence>
<dbReference type="Pfam" id="PF04586">
    <property type="entry name" value="Peptidase_S78"/>
    <property type="match status" value="1"/>
</dbReference>
<dbReference type="RefSeq" id="WP_146505972.1">
    <property type="nucleotide sequence ID" value="NZ_SJPG01000001.1"/>
</dbReference>
<evidence type="ECO:0000256" key="2">
    <source>
        <dbReference type="ARBA" id="ARBA00022670"/>
    </source>
</evidence>
<keyword evidence="6" id="KW-1185">Reference proteome</keyword>
<keyword evidence="2 5" id="KW-0645">Protease</keyword>
<dbReference type="NCBIfam" id="TIGR01543">
    <property type="entry name" value="proheadase_HK97"/>
    <property type="match status" value="1"/>
</dbReference>
<comment type="caution">
    <text evidence="5">The sequence shown here is derived from an EMBL/GenBank/DDBJ whole genome shotgun (WGS) entry which is preliminary data.</text>
</comment>
<accession>A0A5C5XM16</accession>